<sequence>MRSRDIFIVVLKSFILRSWVWLKVNSTSTVLHKSMEEEYWALKSRLNASTFGDRNTNFFHVSTLVRRHRNKSVVYVMFLHSILTPCSKNCLGDSLCGGCFDM</sequence>
<name>A0AAW0KAJ3_QUESU</name>
<dbReference type="EMBL" id="PKMF04000362">
    <property type="protein sequence ID" value="KAK7836079.1"/>
    <property type="molecule type" value="Genomic_DNA"/>
</dbReference>
<dbReference type="AlphaFoldDB" id="A0AAW0KAJ3"/>
<evidence type="ECO:0000313" key="2">
    <source>
        <dbReference type="Proteomes" id="UP000237347"/>
    </source>
</evidence>
<protein>
    <submittedName>
        <fullName evidence="1">Uncharacterized protein</fullName>
    </submittedName>
</protein>
<gene>
    <name evidence="1" type="ORF">CFP56_023007</name>
</gene>
<comment type="caution">
    <text evidence="1">The sequence shown here is derived from an EMBL/GenBank/DDBJ whole genome shotgun (WGS) entry which is preliminary data.</text>
</comment>
<accession>A0AAW0KAJ3</accession>
<proteinExistence type="predicted"/>
<keyword evidence="2" id="KW-1185">Reference proteome</keyword>
<reference evidence="1 2" key="1">
    <citation type="journal article" date="2018" name="Sci. Data">
        <title>The draft genome sequence of cork oak.</title>
        <authorList>
            <person name="Ramos A.M."/>
            <person name="Usie A."/>
            <person name="Barbosa P."/>
            <person name="Barros P.M."/>
            <person name="Capote T."/>
            <person name="Chaves I."/>
            <person name="Simoes F."/>
            <person name="Abreu I."/>
            <person name="Carrasquinho I."/>
            <person name="Faro C."/>
            <person name="Guimaraes J.B."/>
            <person name="Mendonca D."/>
            <person name="Nobrega F."/>
            <person name="Rodrigues L."/>
            <person name="Saibo N.J.M."/>
            <person name="Varela M.C."/>
            <person name="Egas C."/>
            <person name="Matos J."/>
            <person name="Miguel C.M."/>
            <person name="Oliveira M.M."/>
            <person name="Ricardo C.P."/>
            <person name="Goncalves S."/>
        </authorList>
    </citation>
    <scope>NUCLEOTIDE SEQUENCE [LARGE SCALE GENOMIC DNA]</scope>
    <source>
        <strain evidence="2">cv. HL8</strain>
    </source>
</reference>
<evidence type="ECO:0000313" key="1">
    <source>
        <dbReference type="EMBL" id="KAK7836079.1"/>
    </source>
</evidence>
<organism evidence="1 2">
    <name type="scientific">Quercus suber</name>
    <name type="common">Cork oak</name>
    <dbReference type="NCBI Taxonomy" id="58331"/>
    <lineage>
        <taxon>Eukaryota</taxon>
        <taxon>Viridiplantae</taxon>
        <taxon>Streptophyta</taxon>
        <taxon>Embryophyta</taxon>
        <taxon>Tracheophyta</taxon>
        <taxon>Spermatophyta</taxon>
        <taxon>Magnoliopsida</taxon>
        <taxon>eudicotyledons</taxon>
        <taxon>Gunneridae</taxon>
        <taxon>Pentapetalae</taxon>
        <taxon>rosids</taxon>
        <taxon>fabids</taxon>
        <taxon>Fagales</taxon>
        <taxon>Fagaceae</taxon>
        <taxon>Quercus</taxon>
    </lineage>
</organism>
<dbReference type="Proteomes" id="UP000237347">
    <property type="component" value="Unassembled WGS sequence"/>
</dbReference>